<name>W4V3Z8_9FIRM</name>
<keyword evidence="1" id="KW-0378">Hydrolase</keyword>
<reference evidence="1" key="1">
    <citation type="journal article" date="2014" name="Genome Announc.">
        <title>Draft Genome Sequence of Clostridium straminisolvens Strain JCM 21531T, Isolated from a Cellulose-Degrading Bacterial Community.</title>
        <authorList>
            <person name="Yuki M."/>
            <person name="Oshima K."/>
            <person name="Suda W."/>
            <person name="Sakamoto M."/>
            <person name="Kitamura K."/>
            <person name="Iida T."/>
            <person name="Hattori M."/>
            <person name="Ohkuma M."/>
        </authorList>
    </citation>
    <scope>NUCLEOTIDE SEQUENCE [LARGE SCALE GENOMIC DNA]</scope>
    <source>
        <strain evidence="1">JCM 21531</strain>
    </source>
</reference>
<protein>
    <submittedName>
        <fullName evidence="1">Endopeptidase spore protease Gpr</fullName>
    </submittedName>
</protein>
<evidence type="ECO:0000313" key="2">
    <source>
        <dbReference type="Proteomes" id="UP000019109"/>
    </source>
</evidence>
<evidence type="ECO:0000313" key="1">
    <source>
        <dbReference type="EMBL" id="GAE87444.1"/>
    </source>
</evidence>
<sequence length="41" mass="5011">MRKSIRTDLVLEAHELLKENEFREERRDRLGLISKMTVRKI</sequence>
<organism evidence="1 2">
    <name type="scientific">Acetivibrio straminisolvens JCM 21531</name>
    <dbReference type="NCBI Taxonomy" id="1294263"/>
    <lineage>
        <taxon>Bacteria</taxon>
        <taxon>Bacillati</taxon>
        <taxon>Bacillota</taxon>
        <taxon>Clostridia</taxon>
        <taxon>Eubacteriales</taxon>
        <taxon>Oscillospiraceae</taxon>
        <taxon>Acetivibrio</taxon>
    </lineage>
</organism>
<proteinExistence type="predicted"/>
<comment type="caution">
    <text evidence="1">The sequence shown here is derived from an EMBL/GenBank/DDBJ whole genome shotgun (WGS) entry which is preliminary data.</text>
</comment>
<accession>W4V3Z8</accession>
<dbReference type="STRING" id="1294263.JCM21531_814"/>
<dbReference type="GO" id="GO:0006508">
    <property type="term" value="P:proteolysis"/>
    <property type="evidence" value="ECO:0007669"/>
    <property type="project" value="UniProtKB-KW"/>
</dbReference>
<keyword evidence="1" id="KW-0645">Protease</keyword>
<keyword evidence="2" id="KW-1185">Reference proteome</keyword>
<dbReference type="EMBL" id="BAVR01000007">
    <property type="protein sequence ID" value="GAE87444.1"/>
    <property type="molecule type" value="Genomic_DNA"/>
</dbReference>
<dbReference type="GO" id="GO:0008233">
    <property type="term" value="F:peptidase activity"/>
    <property type="evidence" value="ECO:0007669"/>
    <property type="project" value="UniProtKB-KW"/>
</dbReference>
<dbReference type="Proteomes" id="UP000019109">
    <property type="component" value="Unassembled WGS sequence"/>
</dbReference>
<dbReference type="AlphaFoldDB" id="W4V3Z8"/>
<gene>
    <name evidence="1" type="ORF">JCM21531_814</name>
</gene>